<proteinExistence type="predicted"/>
<protein>
    <submittedName>
        <fullName evidence="2">Major surface protein 1a-like protein 2 (MLP2-1)</fullName>
    </submittedName>
    <submittedName>
        <fullName evidence="3">Major surface protein 1a-like protein 2 (MLP2-2)</fullName>
    </submittedName>
</protein>
<dbReference type="EMBL" id="CP001759">
    <property type="protein sequence ID" value="ACZ49322.1"/>
    <property type="molecule type" value="Genomic_DNA"/>
</dbReference>
<keyword evidence="1" id="KW-0472">Membrane</keyword>
<evidence type="ECO:0000313" key="4">
    <source>
        <dbReference type="Proteomes" id="UP000000630"/>
    </source>
</evidence>
<dbReference type="KEGG" id="acn:ACIS_00771"/>
<dbReference type="Proteomes" id="UP000000630">
    <property type="component" value="Chromosome"/>
</dbReference>
<keyword evidence="4" id="KW-1185">Reference proteome</keyword>
<sequence length="215" mass="22267">MESFFGSGQFIIVMAALITTVLVVCGACLQPKFGGNTLGWGCLAIVLLLLLGAAIAAIAANREDAVTRSDVRVISAERYRAELGCTSRVMDVLTCVSALALIGAIVACVCVDVKQGSWHGGALLLSALVLFTVAVVALEPRSHALVRGCDADIYRITFNTIPNDQQSGAAHCTDSNQAAVPPNTFVVTVGLDPSVVDPNATLKSCVASSPQHGVV</sequence>
<dbReference type="InterPro" id="IPR021685">
    <property type="entry name" value="MSP1a"/>
</dbReference>
<feature type="transmembrane region" description="Helical" evidence="1">
    <location>
        <begin position="118"/>
        <end position="138"/>
    </location>
</feature>
<dbReference type="EMBL" id="CP001759">
    <property type="protein sequence ID" value="ACZ49319.1"/>
    <property type="molecule type" value="Genomic_DNA"/>
</dbReference>
<gene>
    <name evidence="2" type="primary">mlp2-1</name>
    <name evidence="3" type="synonym">mlp2-2</name>
    <name evidence="2" type="ordered locus">ACIS_00766</name>
    <name evidence="3" type="ordered locus">ACIS_00771</name>
</gene>
<reference evidence="2 4" key="1">
    <citation type="journal article" date="2010" name="J. Bacteriol.">
        <title>Complete genome sequence of Anaplasma marginale subsp. centrale.</title>
        <authorList>
            <person name="Herndon D.R."/>
            <person name="Palmer G.H."/>
            <person name="Shkap V."/>
            <person name="Knowles D.P. Jr."/>
            <person name="Brayton K.A."/>
        </authorList>
    </citation>
    <scope>NUCLEOTIDE SEQUENCE [LARGE SCALE GENOMIC DNA]</scope>
    <source>
        <strain evidence="2 4">Israel</strain>
    </source>
</reference>
<feature type="transmembrane region" description="Helical" evidence="1">
    <location>
        <begin position="89"/>
        <end position="111"/>
    </location>
</feature>
<dbReference type="Pfam" id="PF11670">
    <property type="entry name" value="MSP1a"/>
    <property type="match status" value="1"/>
</dbReference>
<keyword evidence="1" id="KW-1133">Transmembrane helix</keyword>
<evidence type="ECO:0000313" key="3">
    <source>
        <dbReference type="EMBL" id="ACZ49322.1"/>
    </source>
</evidence>
<evidence type="ECO:0000313" key="2">
    <source>
        <dbReference type="EMBL" id="ACZ49319.1"/>
    </source>
</evidence>
<dbReference type="KEGG" id="acn:ACIS_00766"/>
<evidence type="ECO:0000256" key="1">
    <source>
        <dbReference type="SAM" id="Phobius"/>
    </source>
</evidence>
<feature type="transmembrane region" description="Helical" evidence="1">
    <location>
        <begin position="38"/>
        <end position="60"/>
    </location>
</feature>
<dbReference type="HOGENOM" id="CLU_1280973_0_0_5"/>
<name>D1AS66_ANACI</name>
<accession>D1AS66</accession>
<keyword evidence="1" id="KW-0812">Transmembrane</keyword>
<dbReference type="AlphaFoldDB" id="D1AS66"/>
<organism evidence="2 4">
    <name type="scientific">Anaplasma centrale (strain Israel)</name>
    <name type="common">Anaplasma marginale subsp. centrale (strain Israel)</name>
    <dbReference type="NCBI Taxonomy" id="574556"/>
    <lineage>
        <taxon>Bacteria</taxon>
        <taxon>Pseudomonadati</taxon>
        <taxon>Pseudomonadota</taxon>
        <taxon>Alphaproteobacteria</taxon>
        <taxon>Rickettsiales</taxon>
        <taxon>Anaplasmataceae</taxon>
        <taxon>Anaplasma</taxon>
    </lineage>
</organism>
<feature type="transmembrane region" description="Helical" evidence="1">
    <location>
        <begin position="6"/>
        <end position="29"/>
    </location>
</feature>